<name>A0A229RPS8_9PSEU</name>
<dbReference type="PRINTS" id="PR00413">
    <property type="entry name" value="HADHALOGNASE"/>
</dbReference>
<dbReference type="PANTHER" id="PTHR18901:SF38">
    <property type="entry name" value="PSEUDOURIDINE-5'-PHOSPHATASE"/>
    <property type="match status" value="1"/>
</dbReference>
<sequence>MKGLFGGRNPRAVIFDCDGLLMDTEPCWSVAETELFSRRGLPFGPDEKALVIGKSLPAAADAMAEVFGEPGGGAGIADELLRLVTEVVTAKAEAMPGARELVELTAAAAVPVAVASNSPRALLEAALVRGGLSEMFPVKLAADEVAAPKPDPEMYSTACALLNVEPADALAFEDSMTGLRSARAAGVPVIGVPTLKQQDFPADVVIASLRDEELLTWVRGWTQR</sequence>
<accession>A0A229RPS8</accession>
<keyword evidence="2" id="KW-1185">Reference proteome</keyword>
<dbReference type="InterPro" id="IPR006439">
    <property type="entry name" value="HAD-SF_hydro_IA"/>
</dbReference>
<organism evidence="1 2">
    <name type="scientific">Amycolatopsis thailandensis</name>
    <dbReference type="NCBI Taxonomy" id="589330"/>
    <lineage>
        <taxon>Bacteria</taxon>
        <taxon>Bacillati</taxon>
        <taxon>Actinomycetota</taxon>
        <taxon>Actinomycetes</taxon>
        <taxon>Pseudonocardiales</taxon>
        <taxon>Pseudonocardiaceae</taxon>
        <taxon>Amycolatopsis</taxon>
    </lineage>
</organism>
<dbReference type="InterPro" id="IPR023214">
    <property type="entry name" value="HAD_sf"/>
</dbReference>
<gene>
    <name evidence="1" type="ORF">CFP71_32030</name>
</gene>
<dbReference type="SFLD" id="SFLDS00003">
    <property type="entry name" value="Haloacid_Dehalogenase"/>
    <property type="match status" value="1"/>
</dbReference>
<dbReference type="SFLD" id="SFLDG01129">
    <property type="entry name" value="C1.5:_HAD__Beta-PGM__Phosphata"/>
    <property type="match status" value="1"/>
</dbReference>
<dbReference type="Proteomes" id="UP000215223">
    <property type="component" value="Unassembled WGS sequence"/>
</dbReference>
<dbReference type="CDD" id="cd07505">
    <property type="entry name" value="HAD_BPGM-like"/>
    <property type="match status" value="1"/>
</dbReference>
<dbReference type="OrthoDB" id="9812856at2"/>
<evidence type="ECO:0000313" key="1">
    <source>
        <dbReference type="EMBL" id="OXM48666.1"/>
    </source>
</evidence>
<protein>
    <submittedName>
        <fullName evidence="1">Haloacid dehalogenase</fullName>
    </submittedName>
</protein>
<evidence type="ECO:0000313" key="2">
    <source>
        <dbReference type="Proteomes" id="UP000215223"/>
    </source>
</evidence>
<proteinExistence type="predicted"/>
<dbReference type="InterPro" id="IPR036412">
    <property type="entry name" value="HAD-like_sf"/>
</dbReference>
<dbReference type="Pfam" id="PF00702">
    <property type="entry name" value="Hydrolase"/>
    <property type="match status" value="1"/>
</dbReference>
<dbReference type="PANTHER" id="PTHR18901">
    <property type="entry name" value="2-DEOXYGLUCOSE-6-PHOSPHATE PHOSPHATASE 2"/>
    <property type="match status" value="1"/>
</dbReference>
<dbReference type="EMBL" id="NMQT01000119">
    <property type="protein sequence ID" value="OXM48666.1"/>
    <property type="molecule type" value="Genomic_DNA"/>
</dbReference>
<dbReference type="InterPro" id="IPR023198">
    <property type="entry name" value="PGP-like_dom2"/>
</dbReference>
<comment type="caution">
    <text evidence="1">The sequence shown here is derived from an EMBL/GenBank/DDBJ whole genome shotgun (WGS) entry which is preliminary data.</text>
</comment>
<dbReference type="NCBIfam" id="TIGR01509">
    <property type="entry name" value="HAD-SF-IA-v3"/>
    <property type="match status" value="1"/>
</dbReference>
<dbReference type="AlphaFoldDB" id="A0A229RPS8"/>
<dbReference type="Gene3D" id="1.10.150.240">
    <property type="entry name" value="Putative phosphatase, domain 2"/>
    <property type="match status" value="1"/>
</dbReference>
<dbReference type="SUPFAM" id="SSF56784">
    <property type="entry name" value="HAD-like"/>
    <property type="match status" value="1"/>
</dbReference>
<reference evidence="1 2" key="1">
    <citation type="submission" date="2017-07" db="EMBL/GenBank/DDBJ databases">
        <title>Amycolatopsis thailandensis Genome sequencing and assembly.</title>
        <authorList>
            <person name="Kaur N."/>
            <person name="Mayilraj S."/>
        </authorList>
    </citation>
    <scope>NUCLEOTIDE SEQUENCE [LARGE SCALE GENOMIC DNA]</scope>
    <source>
        <strain evidence="1 2">JCM 16380</strain>
    </source>
</reference>
<dbReference type="Gene3D" id="3.40.50.1000">
    <property type="entry name" value="HAD superfamily/HAD-like"/>
    <property type="match status" value="1"/>
</dbReference>